<dbReference type="InterPro" id="IPR002110">
    <property type="entry name" value="Ankyrin_rpt"/>
</dbReference>
<proteinExistence type="predicted"/>
<evidence type="ECO:0000256" key="1">
    <source>
        <dbReference type="PROSITE-ProRule" id="PRU00023"/>
    </source>
</evidence>
<dbReference type="SUPFAM" id="SSF48403">
    <property type="entry name" value="Ankyrin repeat"/>
    <property type="match status" value="1"/>
</dbReference>
<keyword evidence="1" id="KW-0040">ANK repeat</keyword>
<dbReference type="EMBL" id="FOPY01000003">
    <property type="protein sequence ID" value="SFH38216.1"/>
    <property type="molecule type" value="Genomic_DNA"/>
</dbReference>
<sequence>MSELQAYIEKVYEQAKIGDWGRVFSEWRDIPFIANRCSRYQKEHSGWTFLHQAAYFGHEEACRELIRLGASVGGQTHNGKLAADISQEKGHTALAALLRRALQDEESLWATSNDPDLRPSSNLWGEAIERQAIGGMLVAYAGGIVKIPSGARYFTDSFERILVGWHGTFDPPCGMDGESML</sequence>
<accession>A0A1I2ZKV2</accession>
<organism evidence="2 3">
    <name type="scientific">Modicisalibacter xianhensis</name>
    <dbReference type="NCBI Taxonomy" id="442341"/>
    <lineage>
        <taxon>Bacteria</taxon>
        <taxon>Pseudomonadati</taxon>
        <taxon>Pseudomonadota</taxon>
        <taxon>Gammaproteobacteria</taxon>
        <taxon>Oceanospirillales</taxon>
        <taxon>Halomonadaceae</taxon>
        <taxon>Modicisalibacter</taxon>
    </lineage>
</organism>
<evidence type="ECO:0000313" key="3">
    <source>
        <dbReference type="Proteomes" id="UP000199040"/>
    </source>
</evidence>
<dbReference type="Proteomes" id="UP000199040">
    <property type="component" value="Unassembled WGS sequence"/>
</dbReference>
<dbReference type="Gene3D" id="1.25.40.20">
    <property type="entry name" value="Ankyrin repeat-containing domain"/>
    <property type="match status" value="1"/>
</dbReference>
<evidence type="ECO:0000313" key="2">
    <source>
        <dbReference type="EMBL" id="SFH38216.1"/>
    </source>
</evidence>
<dbReference type="InterPro" id="IPR036770">
    <property type="entry name" value="Ankyrin_rpt-contain_sf"/>
</dbReference>
<dbReference type="AlphaFoldDB" id="A0A1I2ZKV2"/>
<feature type="repeat" description="ANK" evidence="1">
    <location>
        <begin position="45"/>
        <end position="77"/>
    </location>
</feature>
<keyword evidence="3" id="KW-1185">Reference proteome</keyword>
<gene>
    <name evidence="2" type="ORF">SAMN04487959_103182</name>
</gene>
<dbReference type="RefSeq" id="WP_092844088.1">
    <property type="nucleotide sequence ID" value="NZ_FOPY01000003.1"/>
</dbReference>
<dbReference type="PROSITE" id="PS50088">
    <property type="entry name" value="ANK_REPEAT"/>
    <property type="match status" value="1"/>
</dbReference>
<protein>
    <submittedName>
        <fullName evidence="2">Uncharacterized protein</fullName>
    </submittedName>
</protein>
<dbReference type="STRING" id="442341.SAMN04487959_103182"/>
<reference evidence="2 3" key="1">
    <citation type="submission" date="2016-10" db="EMBL/GenBank/DDBJ databases">
        <authorList>
            <person name="de Groot N.N."/>
        </authorList>
    </citation>
    <scope>NUCLEOTIDE SEQUENCE [LARGE SCALE GENOMIC DNA]</scope>
    <source>
        <strain evidence="2 3">CGMCC 1.6848</strain>
    </source>
</reference>
<dbReference type="PROSITE" id="PS50297">
    <property type="entry name" value="ANK_REP_REGION"/>
    <property type="match status" value="1"/>
</dbReference>
<dbReference type="Pfam" id="PF00023">
    <property type="entry name" value="Ank"/>
    <property type="match status" value="1"/>
</dbReference>
<name>A0A1I2ZKV2_9GAMM</name>